<evidence type="ECO:0000313" key="4">
    <source>
        <dbReference type="Proteomes" id="UP001295684"/>
    </source>
</evidence>
<sequence>MEKGRKKKYQPKKDKKMPNQRFQGFLQDSNEEEEVDTSDKTSSVSDFSLGDEKWSNKKINSIFKRLEKEKNQRKITQIIEKALHKIVYEIPDKPELVVKFSTKALPMINLEKTVLDTIKRLRIFDEIDHSCKDLLDILLTKLKGLYREKKNPNGISPKKAKIINEREDCILSFLSYFVFKNMQLTSEDYVKIYQLFDLNYIQYYKGMKGGYHKFKLLRQVFLCTYNIIKKAPEALKDYNVDLATYCIDRLEESLKKPSIGNKSFLKYTEAIFRLLSVILEGFKGRAGYLSDISLRGFVYFIKYLFIGTIFQDKILKTLMIQHSDVGSLPKSILGSNSQEENKGEEMGGYSDSDSNVGSTYTDSLSQDILMKAKTSACSCLYHIFRFGQKDLFNYRYCMFPSFVVSLSKDFIKFHQEMDTDDKWEEFGKLVDERIYNEPSLLYLYLTETDLSFKQSLLGALCSFLLHSPIEKWQGPLEKDGLTDQYHGFKYLELEDAKKGIGSAGFIPLSQLIAHFIRYLHYTLVFLIKKECSGMLLKLFSTLVSVTPWQKMNQDLIRNCMIPHITQMMSCLLTEEETEMDVSIQKNLLLCFASSASLLCPLIFDKPEERSELEGVLVFQDQDTNFVKWLISDLHENTVKRSHEALEVLTTIAKSYPSFFIENWDSFKEYINIEFSVNEVKKTVGILKLLETWISSLNSEIYKLKNSNADSEEENKEEIKLDSEAEARIHQLNFLNLEGCSKTLNKYLNFYVKSGCLERKVVALNILCLLSNEQWVGIFPAKDQEKIIDTILSSKLSKIECTKFIGSCFRIETFYSNPEMVSKMIEKLANFKVEKSGILALRNGWSLGNLCENINPGVMSPETKKILLELLVQYSDKKYKDKVIAHAVRGIGYVFANCDDFSVISENTVLDWKNLFSIIITNIENKSPKVSWNSCVVLREIMNNAYIREQTFELLFSQETIKSLCIIIKENANFKTRIHAVQTLNKLRDYSEYGEASHEVWDAFLCGLQNVTETTDFTDVNYISSLEYHLFSLFANLVTKIQDNSGVYDRFVKFLNHRSRDIESSILNYLRKQYKVTAFSAVYEEEIDSKILLDQGQLKTIKKLQIALETITKMIDEKDEIQVPFSAYEAFSSIAHTDISEFASLDILKVKKTAFDKDQF</sequence>
<dbReference type="PANTHER" id="PTHR13366:SF0">
    <property type="entry name" value="HEAT REPEAT-CONTAINING PROTEIN 6"/>
    <property type="match status" value="1"/>
</dbReference>
<dbReference type="Pfam" id="PF13251">
    <property type="entry name" value="DUF4042"/>
    <property type="match status" value="1"/>
</dbReference>
<evidence type="ECO:0000256" key="1">
    <source>
        <dbReference type="SAM" id="MobiDB-lite"/>
    </source>
</evidence>
<dbReference type="Gene3D" id="1.25.10.10">
    <property type="entry name" value="Leucine-rich Repeat Variant"/>
    <property type="match status" value="1"/>
</dbReference>
<dbReference type="EMBL" id="CAMPGE010013216">
    <property type="protein sequence ID" value="CAI2371959.1"/>
    <property type="molecule type" value="Genomic_DNA"/>
</dbReference>
<dbReference type="Proteomes" id="UP001295684">
    <property type="component" value="Unassembled WGS sequence"/>
</dbReference>
<dbReference type="InterPro" id="IPR052107">
    <property type="entry name" value="HEAT6"/>
</dbReference>
<protein>
    <recommendedName>
        <fullName evidence="2">DUF4042 domain-containing protein</fullName>
    </recommendedName>
</protein>
<feature type="compositionally biased region" description="Basic residues" evidence="1">
    <location>
        <begin position="1"/>
        <end position="15"/>
    </location>
</feature>
<comment type="caution">
    <text evidence="3">The sequence shown here is derived from an EMBL/GenBank/DDBJ whole genome shotgun (WGS) entry which is preliminary data.</text>
</comment>
<dbReference type="AlphaFoldDB" id="A0AAD1UU50"/>
<accession>A0AAD1UU50</accession>
<feature type="region of interest" description="Disordered" evidence="1">
    <location>
        <begin position="336"/>
        <end position="355"/>
    </location>
</feature>
<dbReference type="InterPro" id="IPR011989">
    <property type="entry name" value="ARM-like"/>
</dbReference>
<evidence type="ECO:0000259" key="2">
    <source>
        <dbReference type="Pfam" id="PF13251"/>
    </source>
</evidence>
<feature type="region of interest" description="Disordered" evidence="1">
    <location>
        <begin position="1"/>
        <end position="45"/>
    </location>
</feature>
<reference evidence="3" key="1">
    <citation type="submission" date="2023-07" db="EMBL/GenBank/DDBJ databases">
        <authorList>
            <consortium name="AG Swart"/>
            <person name="Singh M."/>
            <person name="Singh A."/>
            <person name="Seah K."/>
            <person name="Emmerich C."/>
        </authorList>
    </citation>
    <scope>NUCLEOTIDE SEQUENCE</scope>
    <source>
        <strain evidence="3">DP1</strain>
    </source>
</reference>
<dbReference type="InterPro" id="IPR025283">
    <property type="entry name" value="DUF4042"/>
</dbReference>
<name>A0AAD1UU50_EUPCR</name>
<gene>
    <name evidence="3" type="ORF">ECRASSUSDP1_LOCUS13286</name>
</gene>
<dbReference type="SUPFAM" id="SSF48371">
    <property type="entry name" value="ARM repeat"/>
    <property type="match status" value="1"/>
</dbReference>
<feature type="domain" description="DUF4042" evidence="2">
    <location>
        <begin position="500"/>
        <end position="591"/>
    </location>
</feature>
<evidence type="ECO:0000313" key="3">
    <source>
        <dbReference type="EMBL" id="CAI2371959.1"/>
    </source>
</evidence>
<organism evidence="3 4">
    <name type="scientific">Euplotes crassus</name>
    <dbReference type="NCBI Taxonomy" id="5936"/>
    <lineage>
        <taxon>Eukaryota</taxon>
        <taxon>Sar</taxon>
        <taxon>Alveolata</taxon>
        <taxon>Ciliophora</taxon>
        <taxon>Intramacronucleata</taxon>
        <taxon>Spirotrichea</taxon>
        <taxon>Hypotrichia</taxon>
        <taxon>Euplotida</taxon>
        <taxon>Euplotidae</taxon>
        <taxon>Moneuplotes</taxon>
    </lineage>
</organism>
<proteinExistence type="predicted"/>
<keyword evidence="4" id="KW-1185">Reference proteome</keyword>
<dbReference type="InterPro" id="IPR016024">
    <property type="entry name" value="ARM-type_fold"/>
</dbReference>
<dbReference type="PANTHER" id="PTHR13366">
    <property type="entry name" value="MALARIA ANTIGEN-RELATED"/>
    <property type="match status" value="1"/>
</dbReference>